<evidence type="ECO:0000313" key="3">
    <source>
        <dbReference type="EnsemblFungi" id="MAPG_07817T0"/>
    </source>
</evidence>
<feature type="compositionally biased region" description="Basic residues" evidence="1">
    <location>
        <begin position="125"/>
        <end position="141"/>
    </location>
</feature>
<reference evidence="2" key="3">
    <citation type="submission" date="2011-03" db="EMBL/GenBank/DDBJ databases">
        <title>Annotation of Magnaporthe poae ATCC 64411.</title>
        <authorList>
            <person name="Ma L.-J."/>
            <person name="Dead R."/>
            <person name="Young S.K."/>
            <person name="Zeng Q."/>
            <person name="Gargeya S."/>
            <person name="Fitzgerald M."/>
            <person name="Haas B."/>
            <person name="Abouelleil A."/>
            <person name="Alvarado L."/>
            <person name="Arachchi H.M."/>
            <person name="Berlin A."/>
            <person name="Brown A."/>
            <person name="Chapman S.B."/>
            <person name="Chen Z."/>
            <person name="Dunbar C."/>
            <person name="Freedman E."/>
            <person name="Gearin G."/>
            <person name="Gellesch M."/>
            <person name="Goldberg J."/>
            <person name="Griggs A."/>
            <person name="Gujja S."/>
            <person name="Heiman D."/>
            <person name="Howarth C."/>
            <person name="Larson L."/>
            <person name="Lui A."/>
            <person name="MacDonald P.J.P."/>
            <person name="Mehta T."/>
            <person name="Montmayeur A."/>
            <person name="Murphy C."/>
            <person name="Neiman D."/>
            <person name="Pearson M."/>
            <person name="Priest M."/>
            <person name="Roberts A."/>
            <person name="Saif S."/>
            <person name="Shea T."/>
            <person name="Shenoy N."/>
            <person name="Sisk P."/>
            <person name="Stolte C."/>
            <person name="Sykes S."/>
            <person name="Yandava C."/>
            <person name="Wortman J."/>
            <person name="Nusbaum C."/>
            <person name="Birren B."/>
        </authorList>
    </citation>
    <scope>NUCLEOTIDE SEQUENCE</scope>
    <source>
        <strain evidence="2">ATCC 64411</strain>
    </source>
</reference>
<keyword evidence="4" id="KW-1185">Reference proteome</keyword>
<protein>
    <submittedName>
        <fullName evidence="2 3">Uncharacterized protein</fullName>
    </submittedName>
</protein>
<dbReference type="EnsemblFungi" id="MAPG_07817T0">
    <property type="protein sequence ID" value="MAPG_07817T0"/>
    <property type="gene ID" value="MAPG_07817"/>
</dbReference>
<dbReference type="EMBL" id="GL876972">
    <property type="protein sequence ID" value="KLU88834.1"/>
    <property type="molecule type" value="Genomic_DNA"/>
</dbReference>
<reference evidence="2" key="2">
    <citation type="submission" date="2010-05" db="EMBL/GenBank/DDBJ databases">
        <title>The Genome Sequence of Magnaporthe poae strain ATCC 64411.</title>
        <authorList>
            <consortium name="The Broad Institute Genome Sequencing Platform"/>
            <consortium name="Broad Institute Genome Sequencing Center for Infectious Disease"/>
            <person name="Ma L.-J."/>
            <person name="Dead R."/>
            <person name="Young S."/>
            <person name="Zeng Q."/>
            <person name="Koehrsen M."/>
            <person name="Alvarado L."/>
            <person name="Berlin A."/>
            <person name="Chapman S.B."/>
            <person name="Chen Z."/>
            <person name="Freedman E."/>
            <person name="Gellesch M."/>
            <person name="Goldberg J."/>
            <person name="Griggs A."/>
            <person name="Gujja S."/>
            <person name="Heilman E.R."/>
            <person name="Heiman D."/>
            <person name="Hepburn T."/>
            <person name="Howarth C."/>
            <person name="Jen D."/>
            <person name="Larson L."/>
            <person name="Mehta T."/>
            <person name="Neiman D."/>
            <person name="Pearson M."/>
            <person name="Roberts A."/>
            <person name="Saif S."/>
            <person name="Shea T."/>
            <person name="Shenoy N."/>
            <person name="Sisk P."/>
            <person name="Stolte C."/>
            <person name="Sykes S."/>
            <person name="Walk T."/>
            <person name="White J."/>
            <person name="Yandava C."/>
            <person name="Haas B."/>
            <person name="Nusbaum C."/>
            <person name="Birren B."/>
        </authorList>
    </citation>
    <scope>NUCLEOTIDE SEQUENCE</scope>
    <source>
        <strain evidence="2">ATCC 64411</strain>
    </source>
</reference>
<reference evidence="4" key="1">
    <citation type="submission" date="2010-05" db="EMBL/GenBank/DDBJ databases">
        <title>The genome sequence of Magnaporthe poae strain ATCC 64411.</title>
        <authorList>
            <person name="Ma L.-J."/>
            <person name="Dead R."/>
            <person name="Young S."/>
            <person name="Zeng Q."/>
            <person name="Koehrsen M."/>
            <person name="Alvarado L."/>
            <person name="Berlin A."/>
            <person name="Chapman S.B."/>
            <person name="Chen Z."/>
            <person name="Freedman E."/>
            <person name="Gellesch M."/>
            <person name="Goldberg J."/>
            <person name="Griggs A."/>
            <person name="Gujja S."/>
            <person name="Heilman E.R."/>
            <person name="Heiman D."/>
            <person name="Hepburn T."/>
            <person name="Howarth C."/>
            <person name="Jen D."/>
            <person name="Larson L."/>
            <person name="Mehta T."/>
            <person name="Neiman D."/>
            <person name="Pearson M."/>
            <person name="Roberts A."/>
            <person name="Saif S."/>
            <person name="Shea T."/>
            <person name="Shenoy N."/>
            <person name="Sisk P."/>
            <person name="Stolte C."/>
            <person name="Sykes S."/>
            <person name="Walk T."/>
            <person name="White J."/>
            <person name="Yandava C."/>
            <person name="Haas B."/>
            <person name="Nusbaum C."/>
            <person name="Birren B."/>
        </authorList>
    </citation>
    <scope>NUCLEOTIDE SEQUENCE [LARGE SCALE GENOMIC DNA]</scope>
    <source>
        <strain evidence="4">ATCC 64411 / 73-15</strain>
    </source>
</reference>
<name>A0A0C4E5P3_MAGP6</name>
<sequence>MYLTPAVVGCRVRVRVRIHAKQPPNVDETGNFEIFNRDGRRNSQSRTATAASTALLIWLTTEKKKPSATEEDVSFVKRIIYRLDTSPRTTDQDAAEPKRDIRNATGLLGLSFPEGRQAKTEIGRKRLKSTTPHSKRSTRST</sequence>
<organism evidence="3 4">
    <name type="scientific">Magnaporthiopsis poae (strain ATCC 64411 / 73-15)</name>
    <name type="common">Kentucky bluegrass fungus</name>
    <name type="synonym">Magnaporthe poae</name>
    <dbReference type="NCBI Taxonomy" id="644358"/>
    <lineage>
        <taxon>Eukaryota</taxon>
        <taxon>Fungi</taxon>
        <taxon>Dikarya</taxon>
        <taxon>Ascomycota</taxon>
        <taxon>Pezizomycotina</taxon>
        <taxon>Sordariomycetes</taxon>
        <taxon>Sordariomycetidae</taxon>
        <taxon>Magnaporthales</taxon>
        <taxon>Magnaporthaceae</taxon>
        <taxon>Magnaporthiopsis</taxon>
    </lineage>
</organism>
<dbReference type="EMBL" id="ADBL01001896">
    <property type="status" value="NOT_ANNOTATED_CDS"/>
    <property type="molecule type" value="Genomic_DNA"/>
</dbReference>
<dbReference type="Proteomes" id="UP000011715">
    <property type="component" value="Unassembled WGS sequence"/>
</dbReference>
<evidence type="ECO:0000313" key="4">
    <source>
        <dbReference type="Proteomes" id="UP000011715"/>
    </source>
</evidence>
<reference evidence="3" key="5">
    <citation type="submission" date="2015-06" db="UniProtKB">
        <authorList>
            <consortium name="EnsemblFungi"/>
        </authorList>
    </citation>
    <scope>IDENTIFICATION</scope>
    <source>
        <strain evidence="3">ATCC 64411</strain>
    </source>
</reference>
<feature type="region of interest" description="Disordered" evidence="1">
    <location>
        <begin position="86"/>
        <end position="141"/>
    </location>
</feature>
<dbReference type="VEuPathDB" id="FungiDB:MAPG_07817"/>
<accession>A0A0C4E5P3</accession>
<proteinExistence type="predicted"/>
<evidence type="ECO:0000256" key="1">
    <source>
        <dbReference type="SAM" id="MobiDB-lite"/>
    </source>
</evidence>
<evidence type="ECO:0000313" key="2">
    <source>
        <dbReference type="EMBL" id="KLU88834.1"/>
    </source>
</evidence>
<gene>
    <name evidence="2" type="ORF">MAPG_07817</name>
</gene>
<reference evidence="3" key="4">
    <citation type="journal article" date="2015" name="G3 (Bethesda)">
        <title>Genome sequences of three phytopathogenic species of the Magnaporthaceae family of fungi.</title>
        <authorList>
            <person name="Okagaki L.H."/>
            <person name="Nunes C.C."/>
            <person name="Sailsbery J."/>
            <person name="Clay B."/>
            <person name="Brown D."/>
            <person name="John T."/>
            <person name="Oh Y."/>
            <person name="Young N."/>
            <person name="Fitzgerald M."/>
            <person name="Haas B.J."/>
            <person name="Zeng Q."/>
            <person name="Young S."/>
            <person name="Adiconis X."/>
            <person name="Fan L."/>
            <person name="Levin J.Z."/>
            <person name="Mitchell T.K."/>
            <person name="Okubara P.A."/>
            <person name="Farman M.L."/>
            <person name="Kohn L.M."/>
            <person name="Birren B."/>
            <person name="Ma L.-J."/>
            <person name="Dean R.A."/>
        </authorList>
    </citation>
    <scope>NUCLEOTIDE SEQUENCE</scope>
    <source>
        <strain evidence="3">ATCC 64411 / 73-15</strain>
    </source>
</reference>
<dbReference type="AlphaFoldDB" id="A0A0C4E5P3"/>